<dbReference type="EMBL" id="VSSQ01053795">
    <property type="protein sequence ID" value="MPN07788.1"/>
    <property type="molecule type" value="Genomic_DNA"/>
</dbReference>
<evidence type="ECO:0000313" key="1">
    <source>
        <dbReference type="EMBL" id="MPN07788.1"/>
    </source>
</evidence>
<accession>A0A645F0E6</accession>
<organism evidence="1">
    <name type="scientific">bioreactor metagenome</name>
    <dbReference type="NCBI Taxonomy" id="1076179"/>
    <lineage>
        <taxon>unclassified sequences</taxon>
        <taxon>metagenomes</taxon>
        <taxon>ecological metagenomes</taxon>
    </lineage>
</organism>
<protein>
    <submittedName>
        <fullName evidence="1">Uncharacterized protein</fullName>
    </submittedName>
</protein>
<dbReference type="AlphaFoldDB" id="A0A645F0E6"/>
<comment type="caution">
    <text evidence="1">The sequence shown here is derived from an EMBL/GenBank/DDBJ whole genome shotgun (WGS) entry which is preliminary data.</text>
</comment>
<proteinExistence type="predicted"/>
<sequence>MGYQPLRCFRANEQILIFIIINEQVRKLAYRRARLTDNNVGLLFHMAGHLNDPHGSSQTVKVLIDMPHNKY</sequence>
<gene>
    <name evidence="1" type="ORF">SDC9_155060</name>
</gene>
<name>A0A645F0E6_9ZZZZ</name>
<reference evidence="1" key="1">
    <citation type="submission" date="2019-08" db="EMBL/GenBank/DDBJ databases">
        <authorList>
            <person name="Kucharzyk K."/>
            <person name="Murdoch R.W."/>
            <person name="Higgins S."/>
            <person name="Loffler F."/>
        </authorList>
    </citation>
    <scope>NUCLEOTIDE SEQUENCE</scope>
</reference>